<proteinExistence type="predicted"/>
<dbReference type="NCBIfam" id="NF033153">
    <property type="entry name" value="phage_ICD_like"/>
    <property type="match status" value="1"/>
</dbReference>
<evidence type="ECO:0000313" key="1">
    <source>
        <dbReference type="EMBL" id="ECB0429277.1"/>
    </source>
</evidence>
<sequence>MNKFTWLFLATYADPKALPVVLRTQADTEEEARAHLAGDYSLTFAAKINTASPVSHHFYDMENETMWSVTGSCLPCDEIMEWGAGQEQKKESEEVKERDTILDDVDIQELNILLSQAGSLGEVTYNAVLDEEVHETLGNLIGLQLDLIGKIQGKIEAAI</sequence>
<name>A0A5X8MT15_SALET</name>
<reference evidence="1" key="1">
    <citation type="submission" date="2019-01" db="EMBL/GenBank/DDBJ databases">
        <authorList>
            <person name="Ashton P.M."/>
            <person name="Dallman T."/>
            <person name="Nair S."/>
            <person name="De Pinna E."/>
            <person name="Peters T."/>
            <person name="Grant K."/>
        </authorList>
    </citation>
    <scope>NUCLEOTIDE SEQUENCE</scope>
    <source>
        <strain evidence="1">559803</strain>
    </source>
</reference>
<protein>
    <submittedName>
        <fullName evidence="1">Host cell division inhibitor Icd-like protein</fullName>
    </submittedName>
</protein>
<dbReference type="AlphaFoldDB" id="A0A5X8MT15"/>
<dbReference type="EMBL" id="AAHWHN010000029">
    <property type="protein sequence ID" value="ECB0429277.1"/>
    <property type="molecule type" value="Genomic_DNA"/>
</dbReference>
<gene>
    <name evidence="1" type="ORF">EUV16_21725</name>
</gene>
<comment type="caution">
    <text evidence="1">The sequence shown here is derived from an EMBL/GenBank/DDBJ whole genome shotgun (WGS) entry which is preliminary data.</text>
</comment>
<accession>A0A5X8MT15</accession>
<organism evidence="1">
    <name type="scientific">Salmonella enterica subsp. enterica serovar Agbeni</name>
    <dbReference type="NCBI Taxonomy" id="1967642"/>
    <lineage>
        <taxon>Bacteria</taxon>
        <taxon>Pseudomonadati</taxon>
        <taxon>Pseudomonadota</taxon>
        <taxon>Gammaproteobacteria</taxon>
        <taxon>Enterobacterales</taxon>
        <taxon>Enterobacteriaceae</taxon>
        <taxon>Salmonella</taxon>
    </lineage>
</organism>